<evidence type="ECO:0000313" key="3">
    <source>
        <dbReference type="Proteomes" id="UP000694568"/>
    </source>
</evidence>
<dbReference type="Pfam" id="PF09735">
    <property type="entry name" value="Nckap1"/>
    <property type="match status" value="1"/>
</dbReference>
<dbReference type="PANTHER" id="PTHR12093:SF9">
    <property type="entry name" value="NCK-ASSOCIATED PROTEIN 1-LIKE"/>
    <property type="match status" value="1"/>
</dbReference>
<dbReference type="Ensembl" id="ENSSLUT00000042958.1">
    <property type="protein sequence ID" value="ENSSLUP00000041636.1"/>
    <property type="gene ID" value="ENSSLUG00000017965.1"/>
</dbReference>
<dbReference type="GO" id="GO:0048812">
    <property type="term" value="P:neuron projection morphogenesis"/>
    <property type="evidence" value="ECO:0007669"/>
    <property type="project" value="TreeGrafter"/>
</dbReference>
<feature type="region of interest" description="Disordered" evidence="1">
    <location>
        <begin position="628"/>
        <end position="652"/>
    </location>
</feature>
<dbReference type="GO" id="GO:0031209">
    <property type="term" value="C:SCAR complex"/>
    <property type="evidence" value="ECO:0007669"/>
    <property type="project" value="TreeGrafter"/>
</dbReference>
<dbReference type="PANTHER" id="PTHR12093">
    <property type="entry name" value="NCK-ASSOCIATED PROTEIN 1"/>
    <property type="match status" value="1"/>
</dbReference>
<dbReference type="Proteomes" id="UP000694568">
    <property type="component" value="Unplaced"/>
</dbReference>
<protein>
    <submittedName>
        <fullName evidence="2">NCK associated protein 1 like</fullName>
    </submittedName>
</protein>
<dbReference type="AlphaFoldDB" id="A0A8D0D671"/>
<evidence type="ECO:0000256" key="1">
    <source>
        <dbReference type="SAM" id="MobiDB-lite"/>
    </source>
</evidence>
<dbReference type="GO" id="GO:0016477">
    <property type="term" value="P:cell migration"/>
    <property type="evidence" value="ECO:0007669"/>
    <property type="project" value="TreeGrafter"/>
</dbReference>
<dbReference type="InterPro" id="IPR019137">
    <property type="entry name" value="Nck-associated_protein-1"/>
</dbReference>
<dbReference type="GO" id="GO:0030031">
    <property type="term" value="P:cell projection assembly"/>
    <property type="evidence" value="ECO:0007669"/>
    <property type="project" value="TreeGrafter"/>
</dbReference>
<organism evidence="2 3">
    <name type="scientific">Sander lucioperca</name>
    <name type="common">Pike-perch</name>
    <name type="synonym">Perca lucioperca</name>
    <dbReference type="NCBI Taxonomy" id="283035"/>
    <lineage>
        <taxon>Eukaryota</taxon>
        <taxon>Metazoa</taxon>
        <taxon>Chordata</taxon>
        <taxon>Craniata</taxon>
        <taxon>Vertebrata</taxon>
        <taxon>Euteleostomi</taxon>
        <taxon>Actinopterygii</taxon>
        <taxon>Neopterygii</taxon>
        <taxon>Teleostei</taxon>
        <taxon>Neoteleostei</taxon>
        <taxon>Acanthomorphata</taxon>
        <taxon>Eupercaria</taxon>
        <taxon>Perciformes</taxon>
        <taxon>Percoidei</taxon>
        <taxon>Percidae</taxon>
        <taxon>Luciopercinae</taxon>
        <taxon>Sander</taxon>
    </lineage>
</organism>
<accession>A0A8D0D671</accession>
<dbReference type="GO" id="GO:0030866">
    <property type="term" value="P:cortical actin cytoskeleton organization"/>
    <property type="evidence" value="ECO:0007669"/>
    <property type="project" value="TreeGrafter"/>
</dbReference>
<feature type="compositionally biased region" description="Basic residues" evidence="1">
    <location>
        <begin position="628"/>
        <end position="637"/>
    </location>
</feature>
<gene>
    <name evidence="2" type="primary">nckap1l</name>
</gene>
<reference evidence="2" key="2">
    <citation type="submission" date="2025-09" db="UniProtKB">
        <authorList>
            <consortium name="Ensembl"/>
        </authorList>
    </citation>
    <scope>IDENTIFICATION</scope>
</reference>
<sequence length="1088" mass="124488">MDYQQKLAEKLTILNERGDGVLIRMNYIKKTCADPKTRLSLLTDKAMEPAIKYINKKFPNIDFRGNIQNLTGIQRQKSEVLAATTSYYDSFLDVIEFRDHVYELLNTIDACQCFFDIAINFDFTKNYLDLIITYTSVIITLSRIDDKKALVGMFNCAHEMTNGSSDPSYPRLGQMFVEYEHPWKKLTEEFGPHTRSVTAALLSLRMVYPRRNLPAEQWRSAQLLSLLSAPAAMLDPACCDTMACEYLSMEVMERWIIIGFLLCHSSLNTNQASQELWKMALQSGLFLVLTRDEVLNIHKVSEDLFVSIKGYSKRVADIKECREHAILNSGAMHRERRHFLRGAMKELFKILEDEPGLLGPKALFVFMALSFSRDEVLWLVRHSENMPKIKTPEDYIDNQMAELMFHMEKLRGLMTKYNHVVQRYHVQYLAQFDALVLNDTIQNIYVCPEEESVLMTSFVSTLSALSIKQVENKEEFDFRALRLDWLRLQAYTSVNKAPLPIKEYPDLAKVMNLIQFHTRMVDSVEELLQDTSEFYYPRVFEKMFSQSSEEMTMKRYLMAFPAVCSHFSQCGHPLCPEEVSVHLHLCVTFLEQIAKQTSSVVLEICAEQCNLNDQLQAKHCAEAISAARHRKQKKPVPKKGEVQKEKPGAESLRKDRAVVTNVDKMHLMLTELCSCYSLCSDFIVFDHIVVPTEFLLSHLEIRLSEIIVRMANYNQTTQEIARPSDLLAGLRAYTASLHSLSSYINVDITRLVKNILLQQTQPLDSRGGQTITTIYTNWYLESLLRQASNSIIVHCPTMQCFVNQATDNEPSFRAEEFSDVLELQALAELIGPYGLKFLSENLMWHITSQVSELKKLVIENMDVLVQMRNNFDNPEEMANLKKRLTGGENVLKRMTIIGVILSFRSMAQDNLKDVTLSVFELASAAGLTCDIDPALVAAIRSMQTDNTSLDEEYKLSCLLLVYIAVSLPTLALDPNSFYSREHGGHNNNIHCLATAINQLAAAMFTVQNKNIEQHLKEFLLLASSTLLQLGQNVEKMESKNRDSIYLLLHGIVEESPFLNQDMLESCFPYVLLRNAYREVYRSYIVTLG</sequence>
<keyword evidence="3" id="KW-1185">Reference proteome</keyword>
<evidence type="ECO:0000313" key="2">
    <source>
        <dbReference type="Ensembl" id="ENSSLUP00000041636.1"/>
    </source>
</evidence>
<dbReference type="GeneTree" id="ENSGT00390000016619"/>
<proteinExistence type="predicted"/>
<reference evidence="2" key="1">
    <citation type="submission" date="2025-08" db="UniProtKB">
        <authorList>
            <consortium name="Ensembl"/>
        </authorList>
    </citation>
    <scope>IDENTIFICATION</scope>
</reference>
<feature type="compositionally biased region" description="Basic and acidic residues" evidence="1">
    <location>
        <begin position="638"/>
        <end position="652"/>
    </location>
</feature>
<name>A0A8D0D671_SANLU</name>